<name>K2SEJ2_MACPH</name>
<protein>
    <submittedName>
        <fullName evidence="2">Uncharacterized protein</fullName>
    </submittedName>
</protein>
<dbReference type="HOGENOM" id="CLU_1046111_0_0_1"/>
<dbReference type="VEuPathDB" id="FungiDB:MPH_01842"/>
<gene>
    <name evidence="2" type="ORF">MPH_01842</name>
</gene>
<comment type="caution">
    <text evidence="2">The sequence shown here is derived from an EMBL/GenBank/DDBJ whole genome shotgun (WGS) entry which is preliminary data.</text>
</comment>
<dbReference type="Proteomes" id="UP000007129">
    <property type="component" value="Unassembled WGS sequence"/>
</dbReference>
<dbReference type="AlphaFoldDB" id="K2SEJ2"/>
<sequence>MALAAALSGGATPTYQNVTSTPQTTPLPTSPPTNGSCQADCLLKIPFNEDWYWSKLFVSTTLTAATKYVIMNKKTNTTSTKIVYADLPEGFTLPPTNPEGTQALFTTFGDLTTTLVYPTPYLSWDSGYSWGGTLPTIDNAGRSVCSTITGSTSESRTFTYNTQIPVTTQQVTTTDDDGSTVITTDISYTRVPQTTFVSTSEIPAFTVVPYGETFQRTVPPADPNDPYGFLSTQYSGQARSKRTEHSCRAARYNIQHQLLLCRRRCF</sequence>
<evidence type="ECO:0000256" key="1">
    <source>
        <dbReference type="SAM" id="MobiDB-lite"/>
    </source>
</evidence>
<proteinExistence type="predicted"/>
<feature type="region of interest" description="Disordered" evidence="1">
    <location>
        <begin position="5"/>
        <end position="33"/>
    </location>
</feature>
<dbReference type="EMBL" id="AHHD01000075">
    <property type="protein sequence ID" value="EKG20859.1"/>
    <property type="molecule type" value="Genomic_DNA"/>
</dbReference>
<dbReference type="InParanoid" id="K2SEJ2"/>
<reference evidence="2 3" key="1">
    <citation type="journal article" date="2012" name="BMC Genomics">
        <title>Tools to kill: Genome of one of the most destructive plant pathogenic fungi Macrophomina phaseolina.</title>
        <authorList>
            <person name="Islam M.S."/>
            <person name="Haque M.S."/>
            <person name="Islam M.M."/>
            <person name="Emdad E.M."/>
            <person name="Halim A."/>
            <person name="Hossen Q.M.M."/>
            <person name="Hossain M.Z."/>
            <person name="Ahmed B."/>
            <person name="Rahim S."/>
            <person name="Rahman M.S."/>
            <person name="Alam M.M."/>
            <person name="Hou S."/>
            <person name="Wan X."/>
            <person name="Saito J.A."/>
            <person name="Alam M."/>
        </authorList>
    </citation>
    <scope>NUCLEOTIDE SEQUENCE [LARGE SCALE GENOMIC DNA]</scope>
    <source>
        <strain evidence="2 3">MS6</strain>
    </source>
</reference>
<accession>K2SEJ2</accession>
<evidence type="ECO:0000313" key="3">
    <source>
        <dbReference type="Proteomes" id="UP000007129"/>
    </source>
</evidence>
<evidence type="ECO:0000313" key="2">
    <source>
        <dbReference type="EMBL" id="EKG20859.1"/>
    </source>
</evidence>
<organism evidence="2 3">
    <name type="scientific">Macrophomina phaseolina (strain MS6)</name>
    <name type="common">Charcoal rot fungus</name>
    <dbReference type="NCBI Taxonomy" id="1126212"/>
    <lineage>
        <taxon>Eukaryota</taxon>
        <taxon>Fungi</taxon>
        <taxon>Dikarya</taxon>
        <taxon>Ascomycota</taxon>
        <taxon>Pezizomycotina</taxon>
        <taxon>Dothideomycetes</taxon>
        <taxon>Dothideomycetes incertae sedis</taxon>
        <taxon>Botryosphaeriales</taxon>
        <taxon>Botryosphaeriaceae</taxon>
        <taxon>Macrophomina</taxon>
    </lineage>
</organism>
<dbReference type="eggNOG" id="ENOG502SC9C">
    <property type="taxonomic scope" value="Eukaryota"/>
</dbReference>
<dbReference type="OrthoDB" id="3945824at2759"/>